<proteinExistence type="predicted"/>
<evidence type="ECO:0000313" key="2">
    <source>
        <dbReference type="Proteomes" id="UP001054945"/>
    </source>
</evidence>
<dbReference type="Proteomes" id="UP001054945">
    <property type="component" value="Unassembled WGS sequence"/>
</dbReference>
<sequence>MQGFHLASPLSIGKCGTLDCPAGKTGNGPRPGLLELLTGEHYCLPHLTLSQINIFSLATKVAVRRGVFSPGGIYLLVTDFLRTDLGLIEILQQVWILMEDYRKSILLNL</sequence>
<name>A0AAV4QYH3_CAEEX</name>
<comment type="caution">
    <text evidence="1">The sequence shown here is derived from an EMBL/GenBank/DDBJ whole genome shotgun (WGS) entry which is preliminary data.</text>
</comment>
<gene>
    <name evidence="1" type="ORF">CEXT_352351</name>
</gene>
<reference evidence="1 2" key="1">
    <citation type="submission" date="2021-06" db="EMBL/GenBank/DDBJ databases">
        <title>Caerostris extrusa draft genome.</title>
        <authorList>
            <person name="Kono N."/>
            <person name="Arakawa K."/>
        </authorList>
    </citation>
    <scope>NUCLEOTIDE SEQUENCE [LARGE SCALE GENOMIC DNA]</scope>
</reference>
<dbReference type="EMBL" id="BPLR01007190">
    <property type="protein sequence ID" value="GIY15068.1"/>
    <property type="molecule type" value="Genomic_DNA"/>
</dbReference>
<dbReference type="AlphaFoldDB" id="A0AAV4QYH3"/>
<organism evidence="1 2">
    <name type="scientific">Caerostris extrusa</name>
    <name type="common">Bark spider</name>
    <name type="synonym">Caerostris bankana</name>
    <dbReference type="NCBI Taxonomy" id="172846"/>
    <lineage>
        <taxon>Eukaryota</taxon>
        <taxon>Metazoa</taxon>
        <taxon>Ecdysozoa</taxon>
        <taxon>Arthropoda</taxon>
        <taxon>Chelicerata</taxon>
        <taxon>Arachnida</taxon>
        <taxon>Araneae</taxon>
        <taxon>Araneomorphae</taxon>
        <taxon>Entelegynae</taxon>
        <taxon>Araneoidea</taxon>
        <taxon>Araneidae</taxon>
        <taxon>Caerostris</taxon>
    </lineage>
</organism>
<evidence type="ECO:0000313" key="1">
    <source>
        <dbReference type="EMBL" id="GIY15068.1"/>
    </source>
</evidence>
<keyword evidence="2" id="KW-1185">Reference proteome</keyword>
<protein>
    <submittedName>
        <fullName evidence="1">Uncharacterized protein</fullName>
    </submittedName>
</protein>
<accession>A0AAV4QYH3</accession>